<name>A0A291QYB5_9BACT</name>
<feature type="region of interest" description="Disordered" evidence="1">
    <location>
        <begin position="72"/>
        <end position="91"/>
    </location>
</feature>
<feature type="region of interest" description="Disordered" evidence="1">
    <location>
        <begin position="185"/>
        <end position="214"/>
    </location>
</feature>
<protein>
    <recommendedName>
        <fullName evidence="2">FlgO domain-containing protein</fullName>
    </recommendedName>
</protein>
<dbReference type="Gene3D" id="3.40.50.10610">
    <property type="entry name" value="ABC-type transport auxiliary lipoprotein component"/>
    <property type="match status" value="1"/>
</dbReference>
<dbReference type="Proteomes" id="UP000220133">
    <property type="component" value="Chromosome"/>
</dbReference>
<reference evidence="3 4" key="1">
    <citation type="submission" date="2017-10" db="EMBL/GenBank/DDBJ databases">
        <title>Paenichitinophaga pekingensis gen. nov., sp. nov., isolated from activated sludge.</title>
        <authorList>
            <person name="Jin D."/>
            <person name="Kong X."/>
            <person name="Deng Y."/>
            <person name="Bai Z."/>
        </authorList>
    </citation>
    <scope>NUCLEOTIDE SEQUENCE [LARGE SCALE GENOMIC DNA]</scope>
    <source>
        <strain evidence="3 4">13</strain>
    </source>
</reference>
<organism evidence="3 4">
    <name type="scientific">Chitinophaga caeni</name>
    <dbReference type="NCBI Taxonomy" id="2029983"/>
    <lineage>
        <taxon>Bacteria</taxon>
        <taxon>Pseudomonadati</taxon>
        <taxon>Bacteroidota</taxon>
        <taxon>Chitinophagia</taxon>
        <taxon>Chitinophagales</taxon>
        <taxon>Chitinophagaceae</taxon>
        <taxon>Chitinophaga</taxon>
    </lineage>
</organism>
<evidence type="ECO:0000259" key="2">
    <source>
        <dbReference type="Pfam" id="PF17680"/>
    </source>
</evidence>
<accession>A0A291QYB5</accession>
<sequence length="271" mass="30479">MVSLLLALPILTNAQQKYDVIIKLNGDEMTGNIKEINDTEVKFVYKDETAVYVVKKSDIFKINFASGRSEVINQPGTSNNSRENNGLTIVKSSPGERRNKIAVLPFVYMMENQPVAEELSYQAQQDTYNYLAKHAKMYQVIDPRTVNVALSKAGLTREKLMSTSMQDLCELLGAEYVIDGTISQRKGNTSSYSSGNYNSKSDDKDKNKKSSGYTSTTVKQTIETVVTINAYNDKNENIYNKSHQEFMGNTNGSYSNPLEFLLKRTPFYSKN</sequence>
<evidence type="ECO:0000256" key="1">
    <source>
        <dbReference type="SAM" id="MobiDB-lite"/>
    </source>
</evidence>
<evidence type="ECO:0000313" key="4">
    <source>
        <dbReference type="Proteomes" id="UP000220133"/>
    </source>
</evidence>
<dbReference type="EMBL" id="CP023777">
    <property type="protein sequence ID" value="ATL48872.1"/>
    <property type="molecule type" value="Genomic_DNA"/>
</dbReference>
<dbReference type="InterPro" id="IPR041215">
    <property type="entry name" value="FlgO_dom"/>
</dbReference>
<keyword evidence="4" id="KW-1185">Reference proteome</keyword>
<feature type="domain" description="FlgO" evidence="2">
    <location>
        <begin position="97"/>
        <end position="188"/>
    </location>
</feature>
<feature type="compositionally biased region" description="Low complexity" evidence="1">
    <location>
        <begin position="186"/>
        <end position="199"/>
    </location>
</feature>
<dbReference type="Pfam" id="PF17680">
    <property type="entry name" value="FlgO"/>
    <property type="match status" value="1"/>
</dbReference>
<gene>
    <name evidence="3" type="ORF">COR50_17810</name>
</gene>
<dbReference type="AlphaFoldDB" id="A0A291QYB5"/>
<evidence type="ECO:0000313" key="3">
    <source>
        <dbReference type="EMBL" id="ATL48872.1"/>
    </source>
</evidence>
<dbReference type="KEGG" id="cbae:COR50_17810"/>
<proteinExistence type="predicted"/>